<comment type="caution">
    <text evidence="2">The sequence shown here is derived from an EMBL/GenBank/DDBJ whole genome shotgun (WGS) entry which is preliminary data.</text>
</comment>
<keyword evidence="1" id="KW-0812">Transmembrane</keyword>
<sequence length="139" mass="15282">MSTNSKLFIALNFVFMIVLFSLLFNQQKAWEKKQILGMSKSYSTGAVTVSASIGNFRFTLDGYSSPGALVTIQGMGIYDQTFANRDGYFQFSNSFSPFSPREACLTAQDQLGRLTSPVCLPPFSTNRNITIGPVILPPT</sequence>
<evidence type="ECO:0000256" key="1">
    <source>
        <dbReference type="SAM" id="Phobius"/>
    </source>
</evidence>
<dbReference type="Proteomes" id="UP000229706">
    <property type="component" value="Unassembled WGS sequence"/>
</dbReference>
<evidence type="ECO:0000313" key="2">
    <source>
        <dbReference type="EMBL" id="PJB88514.1"/>
    </source>
</evidence>
<name>A0A2M8DD45_9BACT</name>
<dbReference type="EMBL" id="PFTH01000085">
    <property type="protein sequence ID" value="PJB88514.1"/>
    <property type="molecule type" value="Genomic_DNA"/>
</dbReference>
<evidence type="ECO:0000313" key="3">
    <source>
        <dbReference type="Proteomes" id="UP000229706"/>
    </source>
</evidence>
<proteinExistence type="predicted"/>
<keyword evidence="1" id="KW-0472">Membrane</keyword>
<dbReference type="AlphaFoldDB" id="A0A2M8DD45"/>
<feature type="transmembrane region" description="Helical" evidence="1">
    <location>
        <begin position="6"/>
        <end position="24"/>
    </location>
</feature>
<keyword evidence="1" id="KW-1133">Transmembrane helix</keyword>
<accession>A0A2M8DD45</accession>
<protein>
    <submittedName>
        <fullName evidence="2">Uncharacterized protein</fullName>
    </submittedName>
</protein>
<feature type="non-terminal residue" evidence="2">
    <location>
        <position position="139"/>
    </location>
</feature>
<gene>
    <name evidence="2" type="ORF">CO083_02360</name>
</gene>
<reference evidence="3" key="1">
    <citation type="submission" date="2017-09" db="EMBL/GenBank/DDBJ databases">
        <title>Depth-based differentiation of microbial function through sediment-hosted aquifers and enrichment of novel symbionts in the deep terrestrial subsurface.</title>
        <authorList>
            <person name="Probst A.J."/>
            <person name="Ladd B."/>
            <person name="Jarett J.K."/>
            <person name="Geller-Mcgrath D.E."/>
            <person name="Sieber C.M.K."/>
            <person name="Emerson J.B."/>
            <person name="Anantharaman K."/>
            <person name="Thomas B.C."/>
            <person name="Malmstrom R."/>
            <person name="Stieglmeier M."/>
            <person name="Klingl A."/>
            <person name="Woyke T."/>
            <person name="Ryan C.M."/>
            <person name="Banfield J.F."/>
        </authorList>
    </citation>
    <scope>NUCLEOTIDE SEQUENCE [LARGE SCALE GENOMIC DNA]</scope>
</reference>
<organism evidence="2 3">
    <name type="scientific">Candidatus Roizmanbacteria bacterium CG_4_9_14_0_8_um_filter_34_12</name>
    <dbReference type="NCBI Taxonomy" id="1974840"/>
    <lineage>
        <taxon>Bacteria</taxon>
        <taxon>Candidatus Roizmaniibacteriota</taxon>
    </lineage>
</organism>